<dbReference type="InterPro" id="IPR008152">
    <property type="entry name" value="Clathrin_a/b/g-adaptin_app_Ig"/>
</dbReference>
<dbReference type="Proteomes" id="UP000694395">
    <property type="component" value="Chromosome 11"/>
</dbReference>
<evidence type="ECO:0000313" key="12">
    <source>
        <dbReference type="Proteomes" id="UP000694395"/>
    </source>
</evidence>
<dbReference type="InterPro" id="IPR013041">
    <property type="entry name" value="Clathrin_app_Ig-like_sf"/>
</dbReference>
<reference evidence="11" key="3">
    <citation type="submission" date="2025-09" db="UniProtKB">
        <authorList>
            <consortium name="Ensembl"/>
        </authorList>
    </citation>
    <scope>IDENTIFICATION</scope>
</reference>
<evidence type="ECO:0000259" key="10">
    <source>
        <dbReference type="SMART" id="SM01020"/>
    </source>
</evidence>
<dbReference type="GO" id="GO:0031410">
    <property type="term" value="C:cytoplasmic vesicle"/>
    <property type="evidence" value="ECO:0007669"/>
    <property type="project" value="UniProtKB-ARBA"/>
</dbReference>
<keyword evidence="12" id="KW-1185">Reference proteome</keyword>
<dbReference type="GO" id="GO:0012505">
    <property type="term" value="C:endomembrane system"/>
    <property type="evidence" value="ECO:0007669"/>
    <property type="project" value="UniProtKB-SubCell"/>
</dbReference>
<dbReference type="Gene3D" id="2.60.40.1150">
    <property type="match status" value="1"/>
</dbReference>
<organism evidence="11 12">
    <name type="scientific">Oncorhynchus mykiss</name>
    <name type="common">Rainbow trout</name>
    <name type="synonym">Salmo gairdneri</name>
    <dbReference type="NCBI Taxonomy" id="8022"/>
    <lineage>
        <taxon>Eukaryota</taxon>
        <taxon>Metazoa</taxon>
        <taxon>Chordata</taxon>
        <taxon>Craniata</taxon>
        <taxon>Vertebrata</taxon>
        <taxon>Euteleostomi</taxon>
        <taxon>Actinopterygii</taxon>
        <taxon>Neopterygii</taxon>
        <taxon>Teleostei</taxon>
        <taxon>Protacanthopterygii</taxon>
        <taxon>Salmoniformes</taxon>
        <taxon>Salmonidae</taxon>
        <taxon>Salmoninae</taxon>
        <taxon>Oncorhynchus</taxon>
    </lineage>
</organism>
<dbReference type="SMART" id="SM00185">
    <property type="entry name" value="ARM"/>
    <property type="match status" value="2"/>
</dbReference>
<dbReference type="GO" id="GO:0016192">
    <property type="term" value="P:vesicle-mediated transport"/>
    <property type="evidence" value="ECO:0007669"/>
    <property type="project" value="InterPro"/>
</dbReference>
<dbReference type="SMART" id="SM00809">
    <property type="entry name" value="Alpha_adaptinC2"/>
    <property type="match status" value="1"/>
</dbReference>
<dbReference type="SUPFAM" id="SSF48371">
    <property type="entry name" value="ARM repeat"/>
    <property type="match status" value="1"/>
</dbReference>
<evidence type="ECO:0000256" key="1">
    <source>
        <dbReference type="ARBA" id="ARBA00006613"/>
    </source>
</evidence>
<dbReference type="InterPro" id="IPR026739">
    <property type="entry name" value="AP_beta"/>
</dbReference>
<proteinExistence type="inferred from homology"/>
<protein>
    <recommendedName>
        <fullName evidence="7">AP complex subunit beta</fullName>
    </recommendedName>
</protein>
<dbReference type="Pfam" id="PF02883">
    <property type="entry name" value="Alpha_adaptinC2"/>
    <property type="match status" value="1"/>
</dbReference>
<dbReference type="Gene3D" id="3.30.310.10">
    <property type="entry name" value="TATA-Binding Protein"/>
    <property type="match status" value="1"/>
</dbReference>
<dbReference type="InterPro" id="IPR015151">
    <property type="entry name" value="B-adaptin_app_sub_C"/>
</dbReference>
<dbReference type="InterPro" id="IPR016342">
    <property type="entry name" value="AP_complex_bsu_1_2_4"/>
</dbReference>
<dbReference type="SUPFAM" id="SSF55711">
    <property type="entry name" value="Subdomain of clathrin and coatomer appendage domain"/>
    <property type="match status" value="1"/>
</dbReference>
<dbReference type="InterPro" id="IPR002553">
    <property type="entry name" value="Clathrin/coatomer_adapt-like_N"/>
</dbReference>
<dbReference type="PIRSF" id="PIRSF002291">
    <property type="entry name" value="AP_complex_beta"/>
    <property type="match status" value="1"/>
</dbReference>
<dbReference type="FunFam" id="2.60.40.1150:FF:000001">
    <property type="entry name" value="AP complex subunit beta"/>
    <property type="match status" value="1"/>
</dbReference>
<reference evidence="11" key="1">
    <citation type="submission" date="2020-07" db="EMBL/GenBank/DDBJ databases">
        <title>A long reads based de novo assembly of the rainbow trout Arlee double haploid line genome.</title>
        <authorList>
            <person name="Gao G."/>
            <person name="Palti Y."/>
        </authorList>
    </citation>
    <scope>NUCLEOTIDE SEQUENCE [LARGE SCALE GENOMIC DNA]</scope>
</reference>
<reference evidence="11" key="2">
    <citation type="submission" date="2025-08" db="UniProtKB">
        <authorList>
            <consortium name="Ensembl"/>
        </authorList>
    </citation>
    <scope>IDENTIFICATION</scope>
</reference>
<evidence type="ECO:0000256" key="7">
    <source>
        <dbReference type="PIRNR" id="PIRNR002291"/>
    </source>
</evidence>
<evidence type="ECO:0000313" key="11">
    <source>
        <dbReference type="Ensembl" id="ENSOMYP00000056692.1"/>
    </source>
</evidence>
<dbReference type="Pfam" id="PF01602">
    <property type="entry name" value="Adaptin_N"/>
    <property type="match status" value="1"/>
</dbReference>
<dbReference type="GO" id="GO:0006886">
    <property type="term" value="P:intracellular protein transport"/>
    <property type="evidence" value="ECO:0007669"/>
    <property type="project" value="InterPro"/>
</dbReference>
<dbReference type="AlphaFoldDB" id="A0A8C7RWH2"/>
<evidence type="ECO:0000256" key="8">
    <source>
        <dbReference type="SAM" id="MobiDB-lite"/>
    </source>
</evidence>
<evidence type="ECO:0000259" key="9">
    <source>
        <dbReference type="SMART" id="SM00809"/>
    </source>
</evidence>
<evidence type="ECO:0000256" key="6">
    <source>
        <dbReference type="ARBA" id="ARBA00029433"/>
    </source>
</evidence>
<keyword evidence="3 7" id="KW-0653">Protein transport</keyword>
<name>A0A8C7RWH2_ONCMY</name>
<dbReference type="InterPro" id="IPR011989">
    <property type="entry name" value="ARM-like"/>
</dbReference>
<evidence type="ECO:0000256" key="2">
    <source>
        <dbReference type="ARBA" id="ARBA00022448"/>
    </source>
</evidence>
<feature type="domain" description="Beta-adaptin appendage C-terminal subdomain" evidence="10">
    <location>
        <begin position="817"/>
        <end position="927"/>
    </location>
</feature>
<dbReference type="InterPro" id="IPR009028">
    <property type="entry name" value="Coatomer/calthrin_app_sub_C"/>
</dbReference>
<comment type="subcellular location">
    <subcellularLocation>
        <location evidence="6">Endomembrane system</location>
        <topology evidence="6">Peripheral membrane protein</topology>
        <orientation evidence="6">Cytoplasmic side</orientation>
    </subcellularLocation>
</comment>
<feature type="domain" description="Clathrin adaptor alpha/beta/gamma-adaptin appendage Ig-like subdomain" evidence="9">
    <location>
        <begin position="698"/>
        <end position="808"/>
    </location>
</feature>
<dbReference type="InterPro" id="IPR000225">
    <property type="entry name" value="Armadillo"/>
</dbReference>
<dbReference type="InterPro" id="IPR016024">
    <property type="entry name" value="ARM-type_fold"/>
</dbReference>
<dbReference type="Ensembl" id="ENSOMYT00000061720.2">
    <property type="protein sequence ID" value="ENSOMYP00000056692.1"/>
    <property type="gene ID" value="ENSOMYG00000018182.2"/>
</dbReference>
<keyword evidence="5 7" id="KW-0472">Membrane</keyword>
<keyword evidence="4" id="KW-0007">Acetylation</keyword>
<dbReference type="SUPFAM" id="SSF49348">
    <property type="entry name" value="Clathrin adaptor appendage domain"/>
    <property type="match status" value="1"/>
</dbReference>
<dbReference type="GeneTree" id="ENSGT00940000155991"/>
<evidence type="ECO:0000256" key="4">
    <source>
        <dbReference type="ARBA" id="ARBA00022990"/>
    </source>
</evidence>
<sequence length="928" mass="102833">MVCSVSICAGEIFELKAELNSDKKEKKKEAVKKVIASMTVGKDVSALFPDVVNCMQTDNLELKKLVYLYLMNYAKSQPDMAIMAVNTFVKDCEDANPLIRALAVRTMGCIRVDKITEYLCEPLRKCLKDEDPYVRKTAAVCVAKLHDINAQLVEDQGFLDTLKDLISDSNPMVVANAVAALSEIAESHPNSNLLDLNPQSINKLLTALNECTEWGQIFILDCLANYTPRDDRESQSICERVTPRLSHANSAVVLSAVKVLMKFMEMLPKDLDYYSTLLKKLAPPLVTLLSAEPELQYVALRNINLIVQKRPEILKHEMKVFFVKYNDPIYVKLEKLDIMIRLASQANIAQVLAELKEYATEVDVDFVRKAVRAIGRCAIKVEQSAERCVSTLLDLIQTKVNYVVQEAIVVIKDIFRKYPNKYESVIATLCENLDSLDEPEARAAMIWIVGEYAERIDNADELLESFLEGFHDESTQVQLQLLTAIVKLFLKKPTETQELVQQVLSLATQDSDNPDLRDRGYIYWRLLSTDPVAAKEVVLAEKPLISEETDLIEPTLLEELICHIGTLASVYHKPPSAFVEGSRGVMHKRLPARTGSTESPDVGAAGGSAPEAAPSIIPSQGDLLGDLLNLDMAPPTTSGPPPPSTGMQMGGMDLLGGGLDSLVGISHSVDPYAATPGQPVNPFWVKWSLQTVIRRSDGILCLQVWLPAMKAKGLEISGTFARRAGVIQMELILTNKAMSVMTDFAIQFNRNSFGLAPAGPLQVLTPLGPNQTIEVSLPLSTVGPVMKMDPLNNLQVAVKNNIDVFYFSCQYPISMLFVEDGKMERQVFLATWKDIPNDNESQFQIKDCHLNSDAASSKLQGSNIFTIAKRTVEGQDMLYMSIKLSNGIWVLAELRVQAGNPNYTISLKCRAPEVSQCVFQCYEAVLKN</sequence>
<keyword evidence="2 7" id="KW-0813">Transport</keyword>
<dbReference type="InterPro" id="IPR012295">
    <property type="entry name" value="TBP_dom_sf"/>
</dbReference>
<dbReference type="GO" id="GO:0030131">
    <property type="term" value="C:clathrin adaptor complex"/>
    <property type="evidence" value="ECO:0007669"/>
    <property type="project" value="InterPro"/>
</dbReference>
<dbReference type="FunFam" id="3.30.310.10:FF:000003">
    <property type="entry name" value="AP complex subunit beta"/>
    <property type="match status" value="1"/>
</dbReference>
<dbReference type="Gene3D" id="1.25.10.10">
    <property type="entry name" value="Leucine-rich Repeat Variant"/>
    <property type="match status" value="1"/>
</dbReference>
<dbReference type="Pfam" id="PF09066">
    <property type="entry name" value="B2-adapt-app_C"/>
    <property type="match status" value="1"/>
</dbReference>
<dbReference type="SMART" id="SM01020">
    <property type="entry name" value="B2-adapt-app_C"/>
    <property type="match status" value="1"/>
</dbReference>
<dbReference type="InterPro" id="IPR013037">
    <property type="entry name" value="Clathrin_b-adaptin_app_Ig-like"/>
</dbReference>
<dbReference type="FunFam" id="1.25.10.10:FF:000002">
    <property type="entry name" value="AP complex subunit beta"/>
    <property type="match status" value="1"/>
</dbReference>
<dbReference type="PANTHER" id="PTHR11134">
    <property type="entry name" value="ADAPTOR COMPLEX SUBUNIT BETA FAMILY MEMBER"/>
    <property type="match status" value="1"/>
</dbReference>
<comment type="similarity">
    <text evidence="1 7">Belongs to the adaptor complexes large subunit family.</text>
</comment>
<accession>A0A8C7RWH2</accession>
<dbReference type="GO" id="GO:0030276">
    <property type="term" value="F:clathrin binding"/>
    <property type="evidence" value="ECO:0007669"/>
    <property type="project" value="InterPro"/>
</dbReference>
<feature type="region of interest" description="Disordered" evidence="8">
    <location>
        <begin position="591"/>
        <end position="615"/>
    </location>
</feature>
<evidence type="ECO:0000256" key="5">
    <source>
        <dbReference type="ARBA" id="ARBA00023136"/>
    </source>
</evidence>
<evidence type="ECO:0000256" key="3">
    <source>
        <dbReference type="ARBA" id="ARBA00022927"/>
    </source>
</evidence>